<evidence type="ECO:0000313" key="2">
    <source>
        <dbReference type="Proteomes" id="UP000266723"/>
    </source>
</evidence>
<dbReference type="Proteomes" id="UP000266723">
    <property type="component" value="Unassembled WGS sequence"/>
</dbReference>
<accession>A0ABQ7AZJ5</accession>
<organism evidence="1 2">
    <name type="scientific">Brassica cretica</name>
    <name type="common">Mustard</name>
    <dbReference type="NCBI Taxonomy" id="69181"/>
    <lineage>
        <taxon>Eukaryota</taxon>
        <taxon>Viridiplantae</taxon>
        <taxon>Streptophyta</taxon>
        <taxon>Embryophyta</taxon>
        <taxon>Tracheophyta</taxon>
        <taxon>Spermatophyta</taxon>
        <taxon>Magnoliopsida</taxon>
        <taxon>eudicotyledons</taxon>
        <taxon>Gunneridae</taxon>
        <taxon>Pentapetalae</taxon>
        <taxon>rosids</taxon>
        <taxon>malvids</taxon>
        <taxon>Brassicales</taxon>
        <taxon>Brassicaceae</taxon>
        <taxon>Brassiceae</taxon>
        <taxon>Brassica</taxon>
    </lineage>
</organism>
<evidence type="ECO:0000313" key="1">
    <source>
        <dbReference type="EMBL" id="KAF3519672.1"/>
    </source>
</evidence>
<protein>
    <submittedName>
        <fullName evidence="1">Uncharacterized protein</fullName>
    </submittedName>
</protein>
<dbReference type="EMBL" id="QGKV02001556">
    <property type="protein sequence ID" value="KAF3519672.1"/>
    <property type="molecule type" value="Genomic_DNA"/>
</dbReference>
<proteinExistence type="predicted"/>
<sequence length="222" mass="25076">MIDKICFLARALGACGLRGTYPSRSANVLQRSKQGILKKYTHTRKTREGSCSSGSLETLSPPRANPPYLLRWNSGVYLCLSGFLMEEQMKLFYETFFEAGFRGGSTNFGSRSFDGQLIDEEPLKGTKYRMPFGNRWNRSYLPTSIIRLGSIGEGRIDHCEEVETCFFLGESGGFVSLSYLGVEVPVVDVFEEYQKMMVLRRRSHPCYTIVDAPVFPISDPKE</sequence>
<keyword evidence="2" id="KW-1185">Reference proteome</keyword>
<gene>
    <name evidence="1" type="ORF">DY000_02060945</name>
</gene>
<name>A0ABQ7AZJ5_BRACR</name>
<comment type="caution">
    <text evidence="1">The sequence shown here is derived from an EMBL/GenBank/DDBJ whole genome shotgun (WGS) entry which is preliminary data.</text>
</comment>
<reference evidence="1 2" key="1">
    <citation type="journal article" date="2020" name="BMC Genomics">
        <title>Intraspecific diversification of the crop wild relative Brassica cretica Lam. using demographic model selection.</title>
        <authorList>
            <person name="Kioukis A."/>
            <person name="Michalopoulou V.A."/>
            <person name="Briers L."/>
            <person name="Pirintsos S."/>
            <person name="Studholme D.J."/>
            <person name="Pavlidis P."/>
            <person name="Sarris P.F."/>
        </authorList>
    </citation>
    <scope>NUCLEOTIDE SEQUENCE [LARGE SCALE GENOMIC DNA]</scope>
    <source>
        <strain evidence="2">cv. PFS-1207/04</strain>
    </source>
</reference>